<organism evidence="6 7">
    <name type="scientific">Cryptococcus neoformans Tu259-1</name>
    <dbReference type="NCBI Taxonomy" id="1230072"/>
    <lineage>
        <taxon>Eukaryota</taxon>
        <taxon>Fungi</taxon>
        <taxon>Dikarya</taxon>
        <taxon>Basidiomycota</taxon>
        <taxon>Agaricomycotina</taxon>
        <taxon>Tremellomycetes</taxon>
        <taxon>Tremellales</taxon>
        <taxon>Cryptococcaceae</taxon>
        <taxon>Cryptococcus</taxon>
        <taxon>Cryptococcus neoformans species complex</taxon>
    </lineage>
</organism>
<protein>
    <recommendedName>
        <fullName evidence="8">FUN14 family protein</fullName>
    </recommendedName>
</protein>
<gene>
    <name evidence="6" type="ORF">C361_01377</name>
</gene>
<dbReference type="AlphaFoldDB" id="A0A854QJD9"/>
<evidence type="ECO:0000256" key="4">
    <source>
        <dbReference type="ARBA" id="ARBA00022989"/>
    </source>
</evidence>
<comment type="subcellular location">
    <subcellularLocation>
        <location evidence="1">Membrane</location>
    </subcellularLocation>
</comment>
<dbReference type="GO" id="GO:0016020">
    <property type="term" value="C:membrane"/>
    <property type="evidence" value="ECO:0007669"/>
    <property type="project" value="UniProtKB-SubCell"/>
</dbReference>
<keyword evidence="5" id="KW-0472">Membrane</keyword>
<reference evidence="6 7" key="1">
    <citation type="submission" date="2017-06" db="EMBL/GenBank/DDBJ databases">
        <title>Global population genomics of the pathogenic fungus Cryptococcus neoformans var. grubii.</title>
        <authorList>
            <person name="Cuomo C."/>
            <person name="Litvintseva A."/>
            <person name="Chen Y."/>
            <person name="Young S."/>
            <person name="Zeng Q."/>
            <person name="Chapman S."/>
            <person name="Gujja S."/>
            <person name="Saif S."/>
            <person name="Birren B."/>
        </authorList>
    </citation>
    <scope>NUCLEOTIDE SEQUENCE [LARGE SCALE GENOMIC DNA]</scope>
    <source>
        <strain evidence="6 7">Tu259-1</strain>
    </source>
</reference>
<dbReference type="EMBL" id="AMKT01000024">
    <property type="protein sequence ID" value="OXG26616.1"/>
    <property type="molecule type" value="Genomic_DNA"/>
</dbReference>
<keyword evidence="3" id="KW-0812">Transmembrane</keyword>
<dbReference type="PANTHER" id="PTHR21346">
    <property type="entry name" value="FUN14 DOMAIN CONTAINING"/>
    <property type="match status" value="1"/>
</dbReference>
<name>A0A854QJD9_CRYNE</name>
<proteinExistence type="inferred from homology"/>
<comment type="similarity">
    <text evidence="2">Belongs to the FUN14 family.</text>
</comment>
<evidence type="ECO:0000256" key="2">
    <source>
        <dbReference type="ARBA" id="ARBA00009160"/>
    </source>
</evidence>
<evidence type="ECO:0000256" key="1">
    <source>
        <dbReference type="ARBA" id="ARBA00004370"/>
    </source>
</evidence>
<evidence type="ECO:0000313" key="6">
    <source>
        <dbReference type="EMBL" id="OXG26616.1"/>
    </source>
</evidence>
<dbReference type="OrthoDB" id="163794at2759"/>
<dbReference type="Proteomes" id="UP000199727">
    <property type="component" value="Unassembled WGS sequence"/>
</dbReference>
<keyword evidence="4" id="KW-1133">Transmembrane helix</keyword>
<comment type="caution">
    <text evidence="6">The sequence shown here is derived from an EMBL/GenBank/DDBJ whole genome shotgun (WGS) entry which is preliminary data.</text>
</comment>
<accession>A0A854QJD9</accession>
<evidence type="ECO:0000256" key="3">
    <source>
        <dbReference type="ARBA" id="ARBA00022692"/>
    </source>
</evidence>
<evidence type="ECO:0008006" key="8">
    <source>
        <dbReference type="Google" id="ProtNLM"/>
    </source>
</evidence>
<evidence type="ECO:0000256" key="5">
    <source>
        <dbReference type="ARBA" id="ARBA00023136"/>
    </source>
</evidence>
<dbReference type="InterPro" id="IPR007014">
    <property type="entry name" value="FUN14"/>
</dbReference>
<evidence type="ECO:0000313" key="7">
    <source>
        <dbReference type="Proteomes" id="UP000199727"/>
    </source>
</evidence>
<sequence>MSFRPTLFTFFHSPSPSLRPLARSFRPVGRSFHRPAIPHPPRTISPLGLGIAASLTLTALALPSRRAQCMSGTSAGIANAPPIAGESRSQLGAKQPQSIVSAYELSFGAVCGLCAGVFIKKGAKALAFLLGGAFVFLQYLSTKSYIQVDWARIGARYDSAFGTKTPTGGYRGPTVGRLWARLVDFLTADFQQRASFLAGLALGIRLG</sequence>
<dbReference type="PANTHER" id="PTHR21346:SF10">
    <property type="entry name" value="TRANSMEMBRANE PROTEIN"/>
    <property type="match status" value="1"/>
</dbReference>
<dbReference type="Pfam" id="PF04930">
    <property type="entry name" value="FUN14"/>
    <property type="match status" value="1"/>
</dbReference>